<evidence type="ECO:0000313" key="2">
    <source>
        <dbReference type="Proteomes" id="UP001221142"/>
    </source>
</evidence>
<keyword evidence="2" id="KW-1185">Reference proteome</keyword>
<name>A0AAD7CL09_9AGAR</name>
<dbReference type="EMBL" id="JARKIF010000001">
    <property type="protein sequence ID" value="KAJ7651430.1"/>
    <property type="molecule type" value="Genomic_DNA"/>
</dbReference>
<protein>
    <submittedName>
        <fullName evidence="1">Uncharacterized protein</fullName>
    </submittedName>
</protein>
<proteinExistence type="predicted"/>
<evidence type="ECO:0000313" key="1">
    <source>
        <dbReference type="EMBL" id="KAJ7651430.1"/>
    </source>
</evidence>
<dbReference type="Proteomes" id="UP001221142">
    <property type="component" value="Unassembled WGS sequence"/>
</dbReference>
<reference evidence="1" key="1">
    <citation type="submission" date="2023-03" db="EMBL/GenBank/DDBJ databases">
        <title>Massive genome expansion in bonnet fungi (Mycena s.s.) driven by repeated elements and novel gene families across ecological guilds.</title>
        <authorList>
            <consortium name="Lawrence Berkeley National Laboratory"/>
            <person name="Harder C.B."/>
            <person name="Miyauchi S."/>
            <person name="Viragh M."/>
            <person name="Kuo A."/>
            <person name="Thoen E."/>
            <person name="Andreopoulos B."/>
            <person name="Lu D."/>
            <person name="Skrede I."/>
            <person name="Drula E."/>
            <person name="Henrissat B."/>
            <person name="Morin E."/>
            <person name="Kohler A."/>
            <person name="Barry K."/>
            <person name="LaButti K."/>
            <person name="Morin E."/>
            <person name="Salamov A."/>
            <person name="Lipzen A."/>
            <person name="Mereny Z."/>
            <person name="Hegedus B."/>
            <person name="Baldrian P."/>
            <person name="Stursova M."/>
            <person name="Weitz H."/>
            <person name="Taylor A."/>
            <person name="Grigoriev I.V."/>
            <person name="Nagy L.G."/>
            <person name="Martin F."/>
            <person name="Kauserud H."/>
        </authorList>
    </citation>
    <scope>NUCLEOTIDE SEQUENCE</scope>
    <source>
        <strain evidence="1">9284</strain>
    </source>
</reference>
<dbReference type="AlphaFoldDB" id="A0AAD7CL09"/>
<gene>
    <name evidence="1" type="ORF">FB45DRAFT_1018773</name>
</gene>
<sequence>MTSIGQSDLGRSSPCAVCAAADSGVRSPNATRRKWMREFWGRLFLTKMAEPRLKLLPSTFSPHLVPFIKTLNLIGVEPCVLKIYAGISFSGLRTLSLRDGRNFDRGAVDTIRTLLRSPALHSVGIYWSFPRRENFLRIWDGCSHTIKNLSFNPGRVFDLADSPEPGPGGSGRIKLESFGCTGSLNDIRYWLQDPSCPFDISGLKSFQSSDSIEGFFGKLVSLLQFPISNYYLSPIRSKPRTYPAVTASSRFYTILPENRHLLTALRLHVWQLELADAQALARQLLQLHSGSPNIKTVHSRKSGDLHWDLQYHRGNTVVYEDHLGFSMGAFRLTLYSPTPRVDSRALGATVAATWVSFVCTLIAKSFWSIE</sequence>
<organism evidence="1 2">
    <name type="scientific">Roridomyces roridus</name>
    <dbReference type="NCBI Taxonomy" id="1738132"/>
    <lineage>
        <taxon>Eukaryota</taxon>
        <taxon>Fungi</taxon>
        <taxon>Dikarya</taxon>
        <taxon>Basidiomycota</taxon>
        <taxon>Agaricomycotina</taxon>
        <taxon>Agaricomycetes</taxon>
        <taxon>Agaricomycetidae</taxon>
        <taxon>Agaricales</taxon>
        <taxon>Marasmiineae</taxon>
        <taxon>Mycenaceae</taxon>
        <taxon>Roridomyces</taxon>
    </lineage>
</organism>
<comment type="caution">
    <text evidence="1">The sequence shown here is derived from an EMBL/GenBank/DDBJ whole genome shotgun (WGS) entry which is preliminary data.</text>
</comment>
<accession>A0AAD7CL09</accession>